<evidence type="ECO:0000256" key="2">
    <source>
        <dbReference type="ARBA" id="ARBA00022759"/>
    </source>
</evidence>
<comment type="function">
    <text evidence="6">May nick specific sequences that contain T:G mispairs resulting from m5C-deamination.</text>
</comment>
<gene>
    <name evidence="7" type="primary">vsr</name>
    <name evidence="7" type="ORF">CLIT_20p00230</name>
</gene>
<accession>A0A069RL21</accession>
<evidence type="ECO:0000313" key="8">
    <source>
        <dbReference type="Proteomes" id="UP000027946"/>
    </source>
</evidence>
<dbReference type="GO" id="GO:0016787">
    <property type="term" value="F:hydrolase activity"/>
    <property type="evidence" value="ECO:0007669"/>
    <property type="project" value="UniProtKB-KW"/>
</dbReference>
<evidence type="ECO:0000256" key="1">
    <source>
        <dbReference type="ARBA" id="ARBA00022722"/>
    </source>
</evidence>
<dbReference type="GO" id="GO:0004519">
    <property type="term" value="F:endonuclease activity"/>
    <property type="evidence" value="ECO:0007669"/>
    <property type="project" value="UniProtKB-KW"/>
</dbReference>
<dbReference type="OrthoDB" id="9801520at2"/>
<keyword evidence="3 6" id="KW-0227">DNA damage</keyword>
<comment type="similarity">
    <text evidence="6">Belongs to the vsr family.</text>
</comment>
<keyword evidence="1 6" id="KW-0540">Nuclease</keyword>
<dbReference type="PIRSF" id="PIRSF018267">
    <property type="entry name" value="VSR_endonuc"/>
    <property type="match status" value="1"/>
</dbReference>
<dbReference type="eggNOG" id="COG3727">
    <property type="taxonomic scope" value="Bacteria"/>
</dbReference>
<dbReference type="EMBL" id="JJMM01000001">
    <property type="protein sequence ID" value="KDR96810.1"/>
    <property type="molecule type" value="Genomic_DNA"/>
</dbReference>
<keyword evidence="5 6" id="KW-0234">DNA repair</keyword>
<evidence type="ECO:0000256" key="4">
    <source>
        <dbReference type="ARBA" id="ARBA00022801"/>
    </source>
</evidence>
<evidence type="ECO:0000256" key="6">
    <source>
        <dbReference type="PIRNR" id="PIRNR018267"/>
    </source>
</evidence>
<dbReference type="Pfam" id="PF03852">
    <property type="entry name" value="Vsr"/>
    <property type="match status" value="1"/>
</dbReference>
<organism evidence="7 8">
    <name type="scientific">Peptoclostridium litorale DSM 5388</name>
    <dbReference type="NCBI Taxonomy" id="1121324"/>
    <lineage>
        <taxon>Bacteria</taxon>
        <taxon>Bacillati</taxon>
        <taxon>Bacillota</taxon>
        <taxon>Clostridia</taxon>
        <taxon>Peptostreptococcales</taxon>
        <taxon>Peptoclostridiaceae</taxon>
        <taxon>Peptoclostridium</taxon>
    </lineage>
</organism>
<dbReference type="Gene3D" id="3.40.960.10">
    <property type="entry name" value="VSR Endonuclease"/>
    <property type="match status" value="1"/>
</dbReference>
<keyword evidence="8" id="KW-1185">Reference proteome</keyword>
<keyword evidence="2 6" id="KW-0255">Endonuclease</keyword>
<geneLocation type="plasmid" evidence="7">
    <name>CLIT_20p</name>
</geneLocation>
<evidence type="ECO:0000313" key="7">
    <source>
        <dbReference type="EMBL" id="KDR96810.1"/>
    </source>
</evidence>
<reference evidence="7 8" key="1">
    <citation type="submission" date="2014-03" db="EMBL/GenBank/DDBJ databases">
        <title>Genome sequence of Clostridium litorale W6, DSM 5388.</title>
        <authorList>
            <person name="Poehlein A."/>
            <person name="Jagirdar A."/>
            <person name="Khonsari B."/>
            <person name="Chibani C.M."/>
            <person name="Gutierrez Gutierrez D.A."/>
            <person name="Davydova E."/>
            <person name="Alghaithi H.S."/>
            <person name="Nair K.P."/>
            <person name="Dhamotharan K."/>
            <person name="Chandran L."/>
            <person name="G W."/>
            <person name="Daniel R."/>
        </authorList>
    </citation>
    <scope>NUCLEOTIDE SEQUENCE [LARGE SCALE GENOMIC DNA]</scope>
    <source>
        <strain evidence="7 8">W6</strain>
        <plasmid evidence="7">CLIT_20p</plasmid>
    </source>
</reference>
<dbReference type="SUPFAM" id="SSF52980">
    <property type="entry name" value="Restriction endonuclease-like"/>
    <property type="match status" value="1"/>
</dbReference>
<dbReference type="NCBIfam" id="TIGR00632">
    <property type="entry name" value="vsr"/>
    <property type="match status" value="1"/>
</dbReference>
<dbReference type="EC" id="3.1.-.-" evidence="6"/>
<proteinExistence type="inferred from homology"/>
<dbReference type="AlphaFoldDB" id="A0A069RL21"/>
<sequence>MKNDTRSKIMSAIPSKDTSIELSVRKYLFKNGFRFRKNDSRYPGKPDILLPKYKVAIFVNGCFWHGHGCANDRKPKTNIAYWQNKIQNNIARDLKNRIELKNMGFKVITIWECELMDNPTERLERLIKEILDTR</sequence>
<comment type="caution">
    <text evidence="7">The sequence shown here is derived from an EMBL/GenBank/DDBJ whole genome shotgun (WGS) entry which is preliminary data.</text>
</comment>
<dbReference type="GO" id="GO:0006298">
    <property type="term" value="P:mismatch repair"/>
    <property type="evidence" value="ECO:0007669"/>
    <property type="project" value="UniProtKB-UniRule"/>
</dbReference>
<name>A0A069RL21_PEPLI</name>
<evidence type="ECO:0000256" key="5">
    <source>
        <dbReference type="ARBA" id="ARBA00023204"/>
    </source>
</evidence>
<dbReference type="REBASE" id="93345">
    <property type="entry name" value="V.Cli5388ORF240P"/>
</dbReference>
<dbReference type="InterPro" id="IPR011335">
    <property type="entry name" value="Restrct_endonuc-II-like"/>
</dbReference>
<dbReference type="Proteomes" id="UP000027946">
    <property type="component" value="Unassembled WGS sequence"/>
</dbReference>
<dbReference type="RefSeq" id="WP_038260684.1">
    <property type="nucleotide sequence ID" value="NZ_FSRH01000022.1"/>
</dbReference>
<keyword evidence="4 6" id="KW-0378">Hydrolase</keyword>
<protein>
    <recommendedName>
        <fullName evidence="6">Very short patch repair endonuclease</fullName>
        <ecNumber evidence="6">3.1.-.-</ecNumber>
    </recommendedName>
</protein>
<evidence type="ECO:0000256" key="3">
    <source>
        <dbReference type="ARBA" id="ARBA00022763"/>
    </source>
</evidence>
<dbReference type="InterPro" id="IPR004603">
    <property type="entry name" value="DNA_mismatch_endonuc_vsr"/>
</dbReference>
<keyword evidence="7" id="KW-0614">Plasmid</keyword>
<dbReference type="CDD" id="cd00221">
    <property type="entry name" value="Vsr"/>
    <property type="match status" value="1"/>
</dbReference>